<feature type="compositionally biased region" description="Acidic residues" evidence="3">
    <location>
        <begin position="54"/>
        <end position="75"/>
    </location>
</feature>
<evidence type="ECO:0000256" key="3">
    <source>
        <dbReference type="SAM" id="MobiDB-lite"/>
    </source>
</evidence>
<dbReference type="SUPFAM" id="SSF54928">
    <property type="entry name" value="RNA-binding domain, RBD"/>
    <property type="match status" value="2"/>
</dbReference>
<feature type="compositionally biased region" description="Polar residues" evidence="3">
    <location>
        <begin position="32"/>
        <end position="42"/>
    </location>
</feature>
<feature type="compositionally biased region" description="Polar residues" evidence="3">
    <location>
        <begin position="198"/>
        <end position="209"/>
    </location>
</feature>
<dbReference type="Proteomes" id="UP000789342">
    <property type="component" value="Unassembled WGS sequence"/>
</dbReference>
<dbReference type="GO" id="GO:0003723">
    <property type="term" value="F:RNA binding"/>
    <property type="evidence" value="ECO:0007669"/>
    <property type="project" value="UniProtKB-UniRule"/>
</dbReference>
<gene>
    <name evidence="5" type="ORF">AMORRO_LOCUS10816</name>
</gene>
<feature type="compositionally biased region" description="Basic and acidic residues" evidence="3">
    <location>
        <begin position="433"/>
        <end position="449"/>
    </location>
</feature>
<dbReference type="InterPro" id="IPR052462">
    <property type="entry name" value="SLIRP/GR-RBP-like"/>
</dbReference>
<dbReference type="InterPro" id="IPR000504">
    <property type="entry name" value="RRM_dom"/>
</dbReference>
<dbReference type="OrthoDB" id="439808at2759"/>
<protein>
    <submittedName>
        <fullName evidence="5">7346_t:CDS:1</fullName>
    </submittedName>
</protein>
<proteinExistence type="predicted"/>
<feature type="compositionally biased region" description="Acidic residues" evidence="3">
    <location>
        <begin position="115"/>
        <end position="135"/>
    </location>
</feature>
<dbReference type="InterPro" id="IPR012677">
    <property type="entry name" value="Nucleotide-bd_a/b_plait_sf"/>
</dbReference>
<evidence type="ECO:0000313" key="6">
    <source>
        <dbReference type="Proteomes" id="UP000789342"/>
    </source>
</evidence>
<comment type="caution">
    <text evidence="5">The sequence shown here is derived from an EMBL/GenBank/DDBJ whole genome shotgun (WGS) entry which is preliminary data.</text>
</comment>
<dbReference type="InterPro" id="IPR035979">
    <property type="entry name" value="RBD_domain_sf"/>
</dbReference>
<feature type="domain" description="RRM" evidence="4">
    <location>
        <begin position="336"/>
        <end position="413"/>
    </location>
</feature>
<dbReference type="AlphaFoldDB" id="A0A9N9E9N2"/>
<dbReference type="SMART" id="SM00360">
    <property type="entry name" value="RRM"/>
    <property type="match status" value="2"/>
</dbReference>
<accession>A0A9N9E9N2</accession>
<keyword evidence="1 2" id="KW-0694">RNA-binding</keyword>
<name>A0A9N9E9N2_9GLOM</name>
<feature type="region of interest" description="Disordered" evidence="3">
    <location>
        <begin position="410"/>
        <end position="454"/>
    </location>
</feature>
<dbReference type="EMBL" id="CAJVPV010012538">
    <property type="protein sequence ID" value="CAG8670814.1"/>
    <property type="molecule type" value="Genomic_DNA"/>
</dbReference>
<dbReference type="Gene3D" id="3.30.70.330">
    <property type="match status" value="2"/>
</dbReference>
<evidence type="ECO:0000313" key="5">
    <source>
        <dbReference type="EMBL" id="CAG8670814.1"/>
    </source>
</evidence>
<evidence type="ECO:0000259" key="4">
    <source>
        <dbReference type="PROSITE" id="PS50102"/>
    </source>
</evidence>
<evidence type="ECO:0000256" key="1">
    <source>
        <dbReference type="ARBA" id="ARBA00022884"/>
    </source>
</evidence>
<organism evidence="5 6">
    <name type="scientific">Acaulospora morrowiae</name>
    <dbReference type="NCBI Taxonomy" id="94023"/>
    <lineage>
        <taxon>Eukaryota</taxon>
        <taxon>Fungi</taxon>
        <taxon>Fungi incertae sedis</taxon>
        <taxon>Mucoromycota</taxon>
        <taxon>Glomeromycotina</taxon>
        <taxon>Glomeromycetes</taxon>
        <taxon>Diversisporales</taxon>
        <taxon>Acaulosporaceae</taxon>
        <taxon>Acaulospora</taxon>
    </lineage>
</organism>
<dbReference type="PROSITE" id="PS50102">
    <property type="entry name" value="RRM"/>
    <property type="match status" value="2"/>
</dbReference>
<feature type="region of interest" description="Disordered" evidence="3">
    <location>
        <begin position="1"/>
        <end position="216"/>
    </location>
</feature>
<reference evidence="5" key="1">
    <citation type="submission" date="2021-06" db="EMBL/GenBank/DDBJ databases">
        <authorList>
            <person name="Kallberg Y."/>
            <person name="Tangrot J."/>
            <person name="Rosling A."/>
        </authorList>
    </citation>
    <scope>NUCLEOTIDE SEQUENCE</scope>
    <source>
        <strain evidence="5">CL551</strain>
    </source>
</reference>
<evidence type="ECO:0000256" key="2">
    <source>
        <dbReference type="PROSITE-ProRule" id="PRU00176"/>
    </source>
</evidence>
<dbReference type="Pfam" id="PF00076">
    <property type="entry name" value="RRM_1"/>
    <property type="match status" value="2"/>
</dbReference>
<feature type="domain" description="RRM" evidence="4">
    <location>
        <begin position="244"/>
        <end position="320"/>
    </location>
</feature>
<feature type="compositionally biased region" description="Acidic residues" evidence="3">
    <location>
        <begin position="160"/>
        <end position="170"/>
    </location>
</feature>
<dbReference type="PANTHER" id="PTHR48027">
    <property type="entry name" value="HETEROGENEOUS NUCLEAR RIBONUCLEOPROTEIN 87F-RELATED"/>
    <property type="match status" value="1"/>
</dbReference>
<keyword evidence="6" id="KW-1185">Reference proteome</keyword>
<sequence length="475" mass="51362">MDKRKTTIISSRTEDLSSSDSSDDSSTDSNSKVNIPKNNGNLTGLLLQAHSGNEDDSSSDDSSSEDSNDSSDEEDTPKKVSTANVDKSKAESSSSASEDSEDDASSIPSKQNADTSDDDGSSDDSDDDSNENSEEESVKVQTNDVKKKTNDSENTNDSSSSDDSDSESEGIVENKIKNEDDESDDDEKVSVKEKPLNEQISQNLSNSNKPIDVPEKNGAKRMANEFSSVPIKKPKIDVDGSSNCQVVVRNLSYNVDDDWLNQEFQEAGKIVSAQIKYDNRGRSQGIGYIEFESSEDAQGALRLTGKEIDGRRVNVSITVNQKNGYATKRDTSEPSETIFIGNLPFEVTEDEIRGIFDQCGDIISVRLPTHQDTGKPRGFGYVTFANIATAQNALELDGTEIGRRQIRLDFAPSRQNDSGFRKGFSPGRGGRGRGGDRGGRGGRGGDRGGRGANYFSAANRGVIVPSQGKKIVFDD</sequence>